<gene>
    <name evidence="4" type="ORF">VHEMI00853</name>
</gene>
<dbReference type="GO" id="GO:0008270">
    <property type="term" value="F:zinc ion binding"/>
    <property type="evidence" value="ECO:0007669"/>
    <property type="project" value="UniProtKB-KW"/>
</dbReference>
<feature type="region of interest" description="Disordered" evidence="2">
    <location>
        <begin position="292"/>
        <end position="321"/>
    </location>
</feature>
<dbReference type="Proteomes" id="UP000039046">
    <property type="component" value="Unassembled WGS sequence"/>
</dbReference>
<evidence type="ECO:0000259" key="3">
    <source>
        <dbReference type="PROSITE" id="PS50157"/>
    </source>
</evidence>
<dbReference type="Pfam" id="PF25438">
    <property type="entry name" value="DUF7896"/>
    <property type="match status" value="1"/>
</dbReference>
<feature type="compositionally biased region" description="Basic residues" evidence="2">
    <location>
        <begin position="393"/>
        <end position="402"/>
    </location>
</feature>
<protein>
    <recommendedName>
        <fullName evidence="3">C2H2-type domain-containing protein</fullName>
    </recommendedName>
</protein>
<reference evidence="4 5" key="1">
    <citation type="journal article" date="2015" name="Genome Announc.">
        <title>Draft Genome Sequence and Gene Annotation of the Entomopathogenic Fungus Verticillium hemipterigenum.</title>
        <authorList>
            <person name="Horn F."/>
            <person name="Habel A."/>
            <person name="Scharf D.H."/>
            <person name="Dworschak J."/>
            <person name="Brakhage A.A."/>
            <person name="Guthke R."/>
            <person name="Hertweck C."/>
            <person name="Linde J."/>
        </authorList>
    </citation>
    <scope>NUCLEOTIDE SEQUENCE [LARGE SCALE GENOMIC DNA]</scope>
</reference>
<dbReference type="PANTHER" id="PTHR42031">
    <property type="entry name" value="KEY LIME PATHOGENICITY PROTEIN"/>
    <property type="match status" value="1"/>
</dbReference>
<keyword evidence="1" id="KW-0863">Zinc-finger</keyword>
<keyword evidence="1" id="KW-0479">Metal-binding</keyword>
<dbReference type="AlphaFoldDB" id="A0A0A1T363"/>
<dbReference type="PANTHER" id="PTHR42031:SF1">
    <property type="entry name" value="KEY LIME PATHOGENICITY PROTEIN"/>
    <property type="match status" value="1"/>
</dbReference>
<evidence type="ECO:0000313" key="4">
    <source>
        <dbReference type="EMBL" id="CEJ80682.1"/>
    </source>
</evidence>
<dbReference type="OrthoDB" id="5377599at2759"/>
<dbReference type="PROSITE" id="PS50157">
    <property type="entry name" value="ZINC_FINGER_C2H2_2"/>
    <property type="match status" value="1"/>
</dbReference>
<dbReference type="InterPro" id="IPR057218">
    <property type="entry name" value="DUF7896"/>
</dbReference>
<feature type="compositionally biased region" description="Basic and acidic residues" evidence="2">
    <location>
        <begin position="404"/>
        <end position="413"/>
    </location>
</feature>
<keyword evidence="1" id="KW-0862">Zinc</keyword>
<dbReference type="HOGENOM" id="CLU_524957_0_0_1"/>
<feature type="compositionally biased region" description="Basic residues" evidence="2">
    <location>
        <begin position="310"/>
        <end position="321"/>
    </location>
</feature>
<proteinExistence type="predicted"/>
<accession>A0A0A1T363</accession>
<evidence type="ECO:0000256" key="1">
    <source>
        <dbReference type="PROSITE-ProRule" id="PRU00042"/>
    </source>
</evidence>
<dbReference type="PROSITE" id="PS00028">
    <property type="entry name" value="ZINC_FINGER_C2H2_1"/>
    <property type="match status" value="1"/>
</dbReference>
<organism evidence="4 5">
    <name type="scientific">[Torrubiella] hemipterigena</name>
    <dbReference type="NCBI Taxonomy" id="1531966"/>
    <lineage>
        <taxon>Eukaryota</taxon>
        <taxon>Fungi</taxon>
        <taxon>Dikarya</taxon>
        <taxon>Ascomycota</taxon>
        <taxon>Pezizomycotina</taxon>
        <taxon>Sordariomycetes</taxon>
        <taxon>Hypocreomycetidae</taxon>
        <taxon>Hypocreales</taxon>
        <taxon>Clavicipitaceae</taxon>
        <taxon>Clavicipitaceae incertae sedis</taxon>
        <taxon>'Torrubiella' clade</taxon>
    </lineage>
</organism>
<dbReference type="Gene3D" id="3.30.160.60">
    <property type="entry name" value="Classic Zinc Finger"/>
    <property type="match status" value="1"/>
</dbReference>
<dbReference type="STRING" id="1531966.A0A0A1T363"/>
<sequence>MTHLEPKVIERIQSLINDLKSPGSGALAQAHLAEIEKLVQPIPIHRRQPAEFQSVDALLGSSDDTNSMPGANPTQQWLLQNQRVNISLNMTQQYINDLDNSLDNGAEYLHPLEANMHHDDDASLHSVYAMLYNRPASYAGGDFSAAEFASYDQGPPSLPPDWHEHASPSNGIFLSPGPSPNLAPVRVAPSSCPSMESGTSALDIVPLTRQNSRGGGMAALAQAAPMADTSYASGAFEDYDIPHDLLGISFSVNDGEASTRACSTVSLSPCINPTIPKAGLSDSIDDVPLLRAQSAPDSSTLERAGGTQAARRRPKPVKKTCGRCSKQFRGVHELRRHINTTHEGRVTQYICQDPAQAGILSPYQPLVPFSKCAYCMAGKTYRANYNAAAHLRRIHFKPRQPRNRNNDSSEPKRGGHGGGDWPPMADLANVWFREVSVPLRDTIKTIETPILEEGEEDAEGDMMPDLDTVPFFPTDEELDLRNEGLTEMDLADFEFSEQQQQLDTTGFVSPQDYLYPNNG</sequence>
<feature type="domain" description="C2H2-type" evidence="3">
    <location>
        <begin position="319"/>
        <end position="347"/>
    </location>
</feature>
<evidence type="ECO:0000313" key="5">
    <source>
        <dbReference type="Proteomes" id="UP000039046"/>
    </source>
</evidence>
<dbReference type="InterPro" id="IPR013087">
    <property type="entry name" value="Znf_C2H2_type"/>
</dbReference>
<keyword evidence="5" id="KW-1185">Reference proteome</keyword>
<feature type="region of interest" description="Disordered" evidence="2">
    <location>
        <begin position="393"/>
        <end position="420"/>
    </location>
</feature>
<dbReference type="EMBL" id="CDHN01000001">
    <property type="protein sequence ID" value="CEJ80682.1"/>
    <property type="molecule type" value="Genomic_DNA"/>
</dbReference>
<name>A0A0A1T363_9HYPO</name>
<evidence type="ECO:0000256" key="2">
    <source>
        <dbReference type="SAM" id="MobiDB-lite"/>
    </source>
</evidence>